<organism evidence="2 3">
    <name type="scientific">Aldrovandia affinis</name>
    <dbReference type="NCBI Taxonomy" id="143900"/>
    <lineage>
        <taxon>Eukaryota</taxon>
        <taxon>Metazoa</taxon>
        <taxon>Chordata</taxon>
        <taxon>Craniata</taxon>
        <taxon>Vertebrata</taxon>
        <taxon>Euteleostomi</taxon>
        <taxon>Actinopterygii</taxon>
        <taxon>Neopterygii</taxon>
        <taxon>Teleostei</taxon>
        <taxon>Notacanthiformes</taxon>
        <taxon>Halosauridae</taxon>
        <taxon>Aldrovandia</taxon>
    </lineage>
</organism>
<dbReference type="Proteomes" id="UP001221898">
    <property type="component" value="Unassembled WGS sequence"/>
</dbReference>
<evidence type="ECO:0000313" key="3">
    <source>
        <dbReference type="Proteomes" id="UP001221898"/>
    </source>
</evidence>
<name>A0AAD7SW26_9TELE</name>
<evidence type="ECO:0000313" key="2">
    <source>
        <dbReference type="EMBL" id="KAJ8409765.1"/>
    </source>
</evidence>
<sequence>MVTHKRCSGRQHGRTVKFRNLIPLRPYDDGSDITDLKPKMRTHKHAIGKDPRQKASVFFEGPAGLLARTCQVAGNAGERRAGARRSQIRHGEERESERESTAETEHSPLRHTDGIPVISRHDYKH</sequence>
<feature type="compositionally biased region" description="Basic and acidic residues" evidence="1">
    <location>
        <begin position="89"/>
        <end position="125"/>
    </location>
</feature>
<dbReference type="AlphaFoldDB" id="A0AAD7SW26"/>
<dbReference type="EMBL" id="JAINUG010000029">
    <property type="protein sequence ID" value="KAJ8409765.1"/>
    <property type="molecule type" value="Genomic_DNA"/>
</dbReference>
<protein>
    <submittedName>
        <fullName evidence="2">Uncharacterized protein</fullName>
    </submittedName>
</protein>
<comment type="caution">
    <text evidence="2">The sequence shown here is derived from an EMBL/GenBank/DDBJ whole genome shotgun (WGS) entry which is preliminary data.</text>
</comment>
<evidence type="ECO:0000256" key="1">
    <source>
        <dbReference type="SAM" id="MobiDB-lite"/>
    </source>
</evidence>
<reference evidence="2" key="1">
    <citation type="journal article" date="2023" name="Science">
        <title>Genome structures resolve the early diversification of teleost fishes.</title>
        <authorList>
            <person name="Parey E."/>
            <person name="Louis A."/>
            <person name="Montfort J."/>
            <person name="Bouchez O."/>
            <person name="Roques C."/>
            <person name="Iampietro C."/>
            <person name="Lluch J."/>
            <person name="Castinel A."/>
            <person name="Donnadieu C."/>
            <person name="Desvignes T."/>
            <person name="Floi Bucao C."/>
            <person name="Jouanno E."/>
            <person name="Wen M."/>
            <person name="Mejri S."/>
            <person name="Dirks R."/>
            <person name="Jansen H."/>
            <person name="Henkel C."/>
            <person name="Chen W.J."/>
            <person name="Zahm M."/>
            <person name="Cabau C."/>
            <person name="Klopp C."/>
            <person name="Thompson A.W."/>
            <person name="Robinson-Rechavi M."/>
            <person name="Braasch I."/>
            <person name="Lecointre G."/>
            <person name="Bobe J."/>
            <person name="Postlethwait J.H."/>
            <person name="Berthelot C."/>
            <person name="Roest Crollius H."/>
            <person name="Guiguen Y."/>
        </authorList>
    </citation>
    <scope>NUCLEOTIDE SEQUENCE</scope>
    <source>
        <strain evidence="2">NC1722</strain>
    </source>
</reference>
<keyword evidence="3" id="KW-1185">Reference proteome</keyword>
<gene>
    <name evidence="2" type="ORF">AAFF_G00218240</name>
</gene>
<accession>A0AAD7SW26</accession>
<proteinExistence type="predicted"/>
<feature type="region of interest" description="Disordered" evidence="1">
    <location>
        <begin position="74"/>
        <end position="125"/>
    </location>
</feature>